<keyword evidence="7" id="KW-0479">Metal-binding</keyword>
<evidence type="ECO:0000256" key="7">
    <source>
        <dbReference type="PIRSR" id="PIRSR602481-1"/>
    </source>
</evidence>
<dbReference type="RefSeq" id="WP_013703381.1">
    <property type="nucleotide sequence ID" value="NC_015387.1"/>
</dbReference>
<keyword evidence="4" id="KW-0805">Transcription regulation</keyword>
<keyword evidence="2" id="KW-0678">Repressor</keyword>
<dbReference type="Gene3D" id="3.30.1490.190">
    <property type="match status" value="1"/>
</dbReference>
<dbReference type="GO" id="GO:0003700">
    <property type="term" value="F:DNA-binding transcription factor activity"/>
    <property type="evidence" value="ECO:0007669"/>
    <property type="project" value="InterPro"/>
</dbReference>
<evidence type="ECO:0000256" key="2">
    <source>
        <dbReference type="ARBA" id="ARBA00022491"/>
    </source>
</evidence>
<dbReference type="eggNOG" id="COG0735">
    <property type="taxonomic scope" value="Bacteria"/>
</dbReference>
<feature type="binding site" evidence="7">
    <location>
        <position position="71"/>
    </location>
    <ligand>
        <name>Zn(2+)</name>
        <dbReference type="ChEBI" id="CHEBI:29105"/>
    </ligand>
</feature>
<dbReference type="InterPro" id="IPR036388">
    <property type="entry name" value="WH-like_DNA-bd_sf"/>
</dbReference>
<dbReference type="OrthoDB" id="8659436at2"/>
<dbReference type="SUPFAM" id="SSF46785">
    <property type="entry name" value="Winged helix' DNA-binding domain"/>
    <property type="match status" value="1"/>
</dbReference>
<evidence type="ECO:0000256" key="4">
    <source>
        <dbReference type="ARBA" id="ARBA00023015"/>
    </source>
</evidence>
<sequence length="120" mass="13822">MRDMREVQVLRHPTPEELYHGLKKKGYSIGLSTVYLNLQVLREAGLLWEFKDQQGHTRYDGFSERHHHLICVSCGRIQDVLAEELPSFNGEGIARSVEEQTGWFVGDPRIELRGLCPNCQ</sequence>
<dbReference type="KEGG" id="mhd:Marky_0578"/>
<dbReference type="Pfam" id="PF01475">
    <property type="entry name" value="FUR"/>
    <property type="match status" value="1"/>
</dbReference>
<evidence type="ECO:0000256" key="5">
    <source>
        <dbReference type="ARBA" id="ARBA00023125"/>
    </source>
</evidence>
<keyword evidence="3 7" id="KW-0862">Zinc</keyword>
<dbReference type="EMBL" id="CP002630">
    <property type="protein sequence ID" value="AEB11329.1"/>
    <property type="molecule type" value="Genomic_DNA"/>
</dbReference>
<evidence type="ECO:0000256" key="8">
    <source>
        <dbReference type="PIRSR" id="PIRSR602481-2"/>
    </source>
</evidence>
<dbReference type="InterPro" id="IPR043135">
    <property type="entry name" value="Fur_C"/>
</dbReference>
<dbReference type="PANTHER" id="PTHR33202:SF7">
    <property type="entry name" value="FERRIC UPTAKE REGULATION PROTEIN"/>
    <property type="match status" value="1"/>
</dbReference>
<dbReference type="InterPro" id="IPR002481">
    <property type="entry name" value="FUR"/>
</dbReference>
<proteinExistence type="inferred from homology"/>
<gene>
    <name evidence="9" type="ordered locus">Marky_0578</name>
</gene>
<organism evidence="9 10">
    <name type="scientific">Marinithermus hydrothermalis (strain DSM 14884 / JCM 11576 / T1)</name>
    <dbReference type="NCBI Taxonomy" id="869210"/>
    <lineage>
        <taxon>Bacteria</taxon>
        <taxon>Thermotogati</taxon>
        <taxon>Deinococcota</taxon>
        <taxon>Deinococci</taxon>
        <taxon>Thermales</taxon>
        <taxon>Thermaceae</taxon>
        <taxon>Marinithermus</taxon>
    </lineage>
</organism>
<evidence type="ECO:0000256" key="3">
    <source>
        <dbReference type="ARBA" id="ARBA00022833"/>
    </source>
</evidence>
<evidence type="ECO:0000256" key="6">
    <source>
        <dbReference type="ARBA" id="ARBA00023163"/>
    </source>
</evidence>
<evidence type="ECO:0000313" key="10">
    <source>
        <dbReference type="Proteomes" id="UP000007030"/>
    </source>
</evidence>
<dbReference type="InterPro" id="IPR036390">
    <property type="entry name" value="WH_DNA-bd_sf"/>
</dbReference>
<comment type="cofactor">
    <cofactor evidence="8">
        <name>Mn(2+)</name>
        <dbReference type="ChEBI" id="CHEBI:29035"/>
    </cofactor>
    <cofactor evidence="8">
        <name>Fe(2+)</name>
        <dbReference type="ChEBI" id="CHEBI:29033"/>
    </cofactor>
    <text evidence="8">Binds 1 Mn(2+) or Fe(2+) ion per subunit.</text>
</comment>
<dbReference type="Gene3D" id="1.10.10.10">
    <property type="entry name" value="Winged helix-like DNA-binding domain superfamily/Winged helix DNA-binding domain"/>
    <property type="match status" value="1"/>
</dbReference>
<keyword evidence="5" id="KW-0238">DNA-binding</keyword>
<dbReference type="GO" id="GO:1900376">
    <property type="term" value="P:regulation of secondary metabolite biosynthetic process"/>
    <property type="evidence" value="ECO:0007669"/>
    <property type="project" value="TreeGrafter"/>
</dbReference>
<dbReference type="STRING" id="869210.Marky_0578"/>
<reference evidence="9 10" key="1">
    <citation type="journal article" date="2012" name="Stand. Genomic Sci.">
        <title>Complete genome sequence of the aerobic, heterotroph Marinithermus hydrothermalis type strain (T1(T)) from a deep-sea hydrothermal vent chimney.</title>
        <authorList>
            <person name="Copeland A."/>
            <person name="Gu W."/>
            <person name="Yasawong M."/>
            <person name="Lapidus A."/>
            <person name="Lucas S."/>
            <person name="Deshpande S."/>
            <person name="Pagani I."/>
            <person name="Tapia R."/>
            <person name="Cheng J.F."/>
            <person name="Goodwin L.A."/>
            <person name="Pitluck S."/>
            <person name="Liolios K."/>
            <person name="Ivanova N."/>
            <person name="Mavromatis K."/>
            <person name="Mikhailova N."/>
            <person name="Pati A."/>
            <person name="Chen A."/>
            <person name="Palaniappan K."/>
            <person name="Land M."/>
            <person name="Pan C."/>
            <person name="Brambilla E.M."/>
            <person name="Rohde M."/>
            <person name="Tindall B.J."/>
            <person name="Sikorski J."/>
            <person name="Goker M."/>
            <person name="Detter J.C."/>
            <person name="Bristow J."/>
            <person name="Eisen J.A."/>
            <person name="Markowitz V."/>
            <person name="Hugenholtz P."/>
            <person name="Kyrpides N.C."/>
            <person name="Klenk H.P."/>
            <person name="Woyke T."/>
        </authorList>
    </citation>
    <scope>NUCLEOTIDE SEQUENCE [LARGE SCALE GENOMIC DNA]</scope>
    <source>
        <strain evidence="10">DSM 14884 / JCM 11576 / T1</strain>
    </source>
</reference>
<dbReference type="AlphaFoldDB" id="F2NNV5"/>
<dbReference type="GO" id="GO:0045892">
    <property type="term" value="P:negative regulation of DNA-templated transcription"/>
    <property type="evidence" value="ECO:0007669"/>
    <property type="project" value="TreeGrafter"/>
</dbReference>
<comment type="cofactor">
    <cofactor evidence="7">
        <name>Zn(2+)</name>
        <dbReference type="ChEBI" id="CHEBI:29105"/>
    </cofactor>
    <text evidence="7">Binds 1 zinc ion per subunit.</text>
</comment>
<keyword evidence="6" id="KW-0804">Transcription</keyword>
<name>F2NNV5_MARHT</name>
<dbReference type="PANTHER" id="PTHR33202">
    <property type="entry name" value="ZINC UPTAKE REGULATION PROTEIN"/>
    <property type="match status" value="1"/>
</dbReference>
<protein>
    <submittedName>
        <fullName evidence="9">Ferric uptake regulator, Fur family</fullName>
    </submittedName>
</protein>
<comment type="similarity">
    <text evidence="1">Belongs to the Fur family.</text>
</comment>
<dbReference type="HOGENOM" id="CLU_096072_4_2_0"/>
<feature type="binding site" evidence="7">
    <location>
        <position position="119"/>
    </location>
    <ligand>
        <name>Zn(2+)</name>
        <dbReference type="ChEBI" id="CHEBI:29105"/>
    </ligand>
</feature>
<keyword evidence="10" id="KW-1185">Reference proteome</keyword>
<feature type="binding site" evidence="8">
    <location>
        <position position="91"/>
    </location>
    <ligand>
        <name>Fe cation</name>
        <dbReference type="ChEBI" id="CHEBI:24875"/>
    </ligand>
</feature>
<feature type="binding site" evidence="7">
    <location>
        <position position="116"/>
    </location>
    <ligand>
        <name>Zn(2+)</name>
        <dbReference type="ChEBI" id="CHEBI:29105"/>
    </ligand>
</feature>
<dbReference type="GO" id="GO:0000976">
    <property type="term" value="F:transcription cis-regulatory region binding"/>
    <property type="evidence" value="ECO:0007669"/>
    <property type="project" value="TreeGrafter"/>
</dbReference>
<dbReference type="GO" id="GO:0008270">
    <property type="term" value="F:zinc ion binding"/>
    <property type="evidence" value="ECO:0007669"/>
    <property type="project" value="TreeGrafter"/>
</dbReference>
<evidence type="ECO:0000256" key="1">
    <source>
        <dbReference type="ARBA" id="ARBA00007957"/>
    </source>
</evidence>
<evidence type="ECO:0000313" key="9">
    <source>
        <dbReference type="EMBL" id="AEB11329.1"/>
    </source>
</evidence>
<feature type="binding site" evidence="7">
    <location>
        <position position="74"/>
    </location>
    <ligand>
        <name>Zn(2+)</name>
        <dbReference type="ChEBI" id="CHEBI:29105"/>
    </ligand>
</feature>
<keyword evidence="8" id="KW-0408">Iron</keyword>
<dbReference type="CDD" id="cd07153">
    <property type="entry name" value="Fur_like"/>
    <property type="match status" value="1"/>
</dbReference>
<accession>F2NNV5</accession>
<dbReference type="Proteomes" id="UP000007030">
    <property type="component" value="Chromosome"/>
</dbReference>